<evidence type="ECO:0000256" key="1">
    <source>
        <dbReference type="ARBA" id="ARBA00004606"/>
    </source>
</evidence>
<keyword evidence="2" id="KW-0328">Glycosyltransferase</keyword>
<comment type="subcellular location">
    <subcellularLocation>
        <location evidence="1">Membrane</location>
        <topology evidence="1">Single-pass type II membrane protein</topology>
    </subcellularLocation>
</comment>
<dbReference type="PANTHER" id="PTHR31042:SF77">
    <property type="entry name" value="GLYCOSYLTRANSFERASE"/>
    <property type="match status" value="1"/>
</dbReference>
<name>A0A151SXD2_CAJCA</name>
<dbReference type="EMBL" id="CM003612">
    <property type="protein sequence ID" value="KYP59452.1"/>
    <property type="molecule type" value="Genomic_DNA"/>
</dbReference>
<protein>
    <recommendedName>
        <fullName evidence="8">Core-2/I-branching beta-1,6-N-acetylglucosaminyltransferase family protein</fullName>
    </recommendedName>
</protein>
<dbReference type="OMA" id="GSTECVY"/>
<keyword evidence="3" id="KW-0808">Transferase</keyword>
<reference evidence="6 7" key="1">
    <citation type="journal article" date="2012" name="Nat. Biotechnol.">
        <title>Draft genome sequence of pigeonpea (Cajanus cajan), an orphan legume crop of resource-poor farmers.</title>
        <authorList>
            <person name="Varshney R.K."/>
            <person name="Chen W."/>
            <person name="Li Y."/>
            <person name="Bharti A.K."/>
            <person name="Saxena R.K."/>
            <person name="Schlueter J.A."/>
            <person name="Donoghue M.T."/>
            <person name="Azam S."/>
            <person name="Fan G."/>
            <person name="Whaley A.M."/>
            <person name="Farmer A.D."/>
            <person name="Sheridan J."/>
            <person name="Iwata A."/>
            <person name="Tuteja R."/>
            <person name="Penmetsa R.V."/>
            <person name="Wu W."/>
            <person name="Upadhyaya H.D."/>
            <person name="Yang S.P."/>
            <person name="Shah T."/>
            <person name="Saxena K.B."/>
            <person name="Michael T."/>
            <person name="McCombie W.R."/>
            <person name="Yang B."/>
            <person name="Zhang G."/>
            <person name="Yang H."/>
            <person name="Wang J."/>
            <person name="Spillane C."/>
            <person name="Cook D.R."/>
            <person name="May G.D."/>
            <person name="Xu X."/>
            <person name="Jackson S.A."/>
        </authorList>
    </citation>
    <scope>NUCLEOTIDE SEQUENCE [LARGE SCALE GENOMIC DNA]</scope>
    <source>
        <strain evidence="7">cv. Asha</strain>
    </source>
</reference>
<keyword evidence="4" id="KW-0472">Membrane</keyword>
<accession>A0A151SXD2</accession>
<dbReference type="PANTHER" id="PTHR31042">
    <property type="entry name" value="CORE-2/I-BRANCHING BETA-1,6-N-ACETYLGLUCOSAMINYLTRANSFERASE FAMILY PROTEIN-RELATED"/>
    <property type="match status" value="1"/>
</dbReference>
<gene>
    <name evidence="6" type="ORF">KK1_014888</name>
</gene>
<proteinExistence type="predicted"/>
<keyword evidence="7" id="KW-1185">Reference proteome</keyword>
<dbReference type="STRING" id="3821.A0A151SXD2"/>
<dbReference type="GO" id="GO:0016020">
    <property type="term" value="C:membrane"/>
    <property type="evidence" value="ECO:0007669"/>
    <property type="project" value="UniProtKB-SubCell"/>
</dbReference>
<evidence type="ECO:0000313" key="7">
    <source>
        <dbReference type="Proteomes" id="UP000075243"/>
    </source>
</evidence>
<dbReference type="Proteomes" id="UP000075243">
    <property type="component" value="Chromosome 10"/>
</dbReference>
<sequence>MTTMLPPAWNTETSLMHNMTDQELFLRVSMLSGIQEFQFYSIYVHRHPSFNATVPKHSVFYARNIPSQIVTWGRETMMEAERRLLGNALMDLSNQRFVLLSESCIPLFGFRTVYDYLMNSNTSFLSSYDDPGKDGRGRYMPEILWPMVNITDWRKGSQWFEMHRELAIHIVSDTKYFPIFRQLSFSTSILFLEEHYKQTLVHMKYPHLSSNRSVTWVDWSWPGAHPRTFVCNDISKDFLNLVRFRSTCVYEGNTTNMCFLFARKFHPDTLKPLLRLSPMLLGS</sequence>
<dbReference type="InterPro" id="IPR003406">
    <property type="entry name" value="Glyco_trans_14"/>
</dbReference>
<dbReference type="InterPro" id="IPR044174">
    <property type="entry name" value="BC10-like"/>
</dbReference>
<evidence type="ECO:0000256" key="3">
    <source>
        <dbReference type="ARBA" id="ARBA00022679"/>
    </source>
</evidence>
<evidence type="ECO:0008006" key="8">
    <source>
        <dbReference type="Google" id="ProtNLM"/>
    </source>
</evidence>
<evidence type="ECO:0000256" key="2">
    <source>
        <dbReference type="ARBA" id="ARBA00022676"/>
    </source>
</evidence>
<dbReference type="AlphaFoldDB" id="A0A151SXD2"/>
<organism evidence="6 7">
    <name type="scientific">Cajanus cajan</name>
    <name type="common">Pigeon pea</name>
    <name type="synonym">Cajanus indicus</name>
    <dbReference type="NCBI Taxonomy" id="3821"/>
    <lineage>
        <taxon>Eukaryota</taxon>
        <taxon>Viridiplantae</taxon>
        <taxon>Streptophyta</taxon>
        <taxon>Embryophyta</taxon>
        <taxon>Tracheophyta</taxon>
        <taxon>Spermatophyta</taxon>
        <taxon>Magnoliopsida</taxon>
        <taxon>eudicotyledons</taxon>
        <taxon>Gunneridae</taxon>
        <taxon>Pentapetalae</taxon>
        <taxon>rosids</taxon>
        <taxon>fabids</taxon>
        <taxon>Fabales</taxon>
        <taxon>Fabaceae</taxon>
        <taxon>Papilionoideae</taxon>
        <taxon>50 kb inversion clade</taxon>
        <taxon>NPAAA clade</taxon>
        <taxon>indigoferoid/millettioid clade</taxon>
        <taxon>Phaseoleae</taxon>
        <taxon>Cajanus</taxon>
    </lineage>
</organism>
<evidence type="ECO:0000313" key="6">
    <source>
        <dbReference type="EMBL" id="KYP59452.1"/>
    </source>
</evidence>
<dbReference type="Gramene" id="C.cajan_14458.t">
    <property type="protein sequence ID" value="C.cajan_14458.t"/>
    <property type="gene ID" value="C.cajan_14458"/>
</dbReference>
<evidence type="ECO:0000256" key="5">
    <source>
        <dbReference type="ARBA" id="ARBA00023180"/>
    </source>
</evidence>
<dbReference type="GO" id="GO:0016757">
    <property type="term" value="F:glycosyltransferase activity"/>
    <property type="evidence" value="ECO:0007669"/>
    <property type="project" value="UniProtKB-KW"/>
</dbReference>
<keyword evidence="5" id="KW-0325">Glycoprotein</keyword>
<evidence type="ECO:0000256" key="4">
    <source>
        <dbReference type="ARBA" id="ARBA00023136"/>
    </source>
</evidence>
<dbReference type="Pfam" id="PF02485">
    <property type="entry name" value="Branch"/>
    <property type="match status" value="1"/>
</dbReference>